<gene>
    <name evidence="3" type="ORF">CBQ26_15025</name>
</gene>
<reference evidence="3 4" key="1">
    <citation type="submission" date="2017-05" db="EMBL/GenBank/DDBJ databases">
        <title>De novo genome assembly of Deniococcus indicus strain DR1.</title>
        <authorList>
            <person name="Chauhan D."/>
            <person name="Yennamalli R.M."/>
            <person name="Priyadarshini R."/>
        </authorList>
    </citation>
    <scope>NUCLEOTIDE SEQUENCE [LARGE SCALE GENOMIC DNA]</scope>
    <source>
        <strain evidence="3 4">DR1</strain>
    </source>
</reference>
<dbReference type="OrthoDB" id="140629at2"/>
<evidence type="ECO:0000259" key="2">
    <source>
        <dbReference type="Pfam" id="PF01610"/>
    </source>
</evidence>
<keyword evidence="4" id="KW-1185">Reference proteome</keyword>
<name>A0A246BHB4_9DEIO</name>
<dbReference type="Pfam" id="PF01610">
    <property type="entry name" value="DDE_Tnp_ISL3"/>
    <property type="match status" value="1"/>
</dbReference>
<dbReference type="EMBL" id="NHMK01000023">
    <property type="protein sequence ID" value="OWL94607.1"/>
    <property type="molecule type" value="Genomic_DNA"/>
</dbReference>
<accession>A0A246BHB4</accession>
<dbReference type="RefSeq" id="WP_088249461.1">
    <property type="nucleotide sequence ID" value="NZ_NHMK01000023.1"/>
</dbReference>
<proteinExistence type="predicted"/>
<dbReference type="PANTHER" id="PTHR33498:SF1">
    <property type="entry name" value="TRANSPOSASE FOR INSERTION SEQUENCE ELEMENT IS1557"/>
    <property type="match status" value="1"/>
</dbReference>
<sequence>MAFALDTVPGWPDCRVIRREPGEPIDCLYVRPEPPVCPSCGKQAATKGEAQAREVYDLPRGDTPQLLRLHAKRWAWDCTCPGPGGRPRRHPSPFEGIVAPHRREKGRERQYTARLQAYLIDQWARGAPVRDLSRSCGLSEDLLSKMIDESLPDLRVASRYRIGTRHPQFIGLDEVFWRGQAITVIMDIHPAAPAQPDGPQRERHGQVIDILPSREPEALEAFFRQFRTLMAAAGHPDWRPVIASDMWGDFRHVIRRVFGGQAIHVADRFHVAAKIAAELVSVGEQHQLNLSLGEDQRFADLNARRAAAEVRPEIVRLYRAALNARRAPAPAPPPTSGTPAQPIPDVRTSQHKVPFGMISRRPPLPSPAAPPPRPAGVASSLLHPDTLRLIDLAADLDFLWDARKDQPSIIREFRTWVRDVAAWRESAQRRIRQERRLNPFRDLIYLLDRETWIIEVTNRNRPEARLVREDLPDPAGVQAPQARPSEERFASTGRVEALNRAIRALEQRSPNHRRNPFGGADWTM</sequence>
<dbReference type="InterPro" id="IPR047951">
    <property type="entry name" value="Transpos_ISL3"/>
</dbReference>
<dbReference type="AlphaFoldDB" id="A0A246BHB4"/>
<evidence type="ECO:0000313" key="3">
    <source>
        <dbReference type="EMBL" id="OWL94607.1"/>
    </source>
</evidence>
<comment type="caution">
    <text evidence="3">The sequence shown here is derived from an EMBL/GenBank/DDBJ whole genome shotgun (WGS) entry which is preliminary data.</text>
</comment>
<feature type="region of interest" description="Disordered" evidence="1">
    <location>
        <begin position="325"/>
        <end position="377"/>
    </location>
</feature>
<feature type="domain" description="Transposase IS204/IS1001/IS1096/IS1165 DDE" evidence="2">
    <location>
        <begin position="170"/>
        <end position="292"/>
    </location>
</feature>
<evidence type="ECO:0000313" key="4">
    <source>
        <dbReference type="Proteomes" id="UP000197208"/>
    </source>
</evidence>
<dbReference type="Proteomes" id="UP000197208">
    <property type="component" value="Unassembled WGS sequence"/>
</dbReference>
<organism evidence="3 4">
    <name type="scientific">Deinococcus indicus</name>
    <dbReference type="NCBI Taxonomy" id="223556"/>
    <lineage>
        <taxon>Bacteria</taxon>
        <taxon>Thermotogati</taxon>
        <taxon>Deinococcota</taxon>
        <taxon>Deinococci</taxon>
        <taxon>Deinococcales</taxon>
        <taxon>Deinococcaceae</taxon>
        <taxon>Deinococcus</taxon>
    </lineage>
</organism>
<dbReference type="PANTHER" id="PTHR33498">
    <property type="entry name" value="TRANSPOSASE FOR INSERTION SEQUENCE ELEMENT IS1557"/>
    <property type="match status" value="1"/>
</dbReference>
<dbReference type="InterPro" id="IPR002560">
    <property type="entry name" value="Transposase_DDE"/>
</dbReference>
<evidence type="ECO:0000256" key="1">
    <source>
        <dbReference type="SAM" id="MobiDB-lite"/>
    </source>
</evidence>
<protein>
    <recommendedName>
        <fullName evidence="2">Transposase IS204/IS1001/IS1096/IS1165 DDE domain-containing protein</fullName>
    </recommendedName>
</protein>
<feature type="compositionally biased region" description="Pro residues" evidence="1">
    <location>
        <begin position="362"/>
        <end position="374"/>
    </location>
</feature>